<dbReference type="AlphaFoldDB" id="A0A927QW18"/>
<gene>
    <name evidence="2" type="ORF">H4W31_002028</name>
</gene>
<evidence type="ECO:0000256" key="1">
    <source>
        <dbReference type="SAM" id="MobiDB-lite"/>
    </source>
</evidence>
<reference evidence="2" key="1">
    <citation type="submission" date="2020-10" db="EMBL/GenBank/DDBJ databases">
        <title>Sequencing the genomes of 1000 actinobacteria strains.</title>
        <authorList>
            <person name="Klenk H.-P."/>
        </authorList>
    </citation>
    <scope>NUCLEOTIDE SEQUENCE</scope>
    <source>
        <strain evidence="2">DSM 46832</strain>
    </source>
</reference>
<organism evidence="2 3">
    <name type="scientific">Plantactinospora soyae</name>
    <dbReference type="NCBI Taxonomy" id="1544732"/>
    <lineage>
        <taxon>Bacteria</taxon>
        <taxon>Bacillati</taxon>
        <taxon>Actinomycetota</taxon>
        <taxon>Actinomycetes</taxon>
        <taxon>Micromonosporales</taxon>
        <taxon>Micromonosporaceae</taxon>
        <taxon>Plantactinospora</taxon>
    </lineage>
</organism>
<evidence type="ECO:0000313" key="2">
    <source>
        <dbReference type="EMBL" id="MBE1486390.1"/>
    </source>
</evidence>
<comment type="caution">
    <text evidence="2">The sequence shown here is derived from an EMBL/GenBank/DDBJ whole genome shotgun (WGS) entry which is preliminary data.</text>
</comment>
<accession>A0A927QW18</accession>
<evidence type="ECO:0000313" key="3">
    <source>
        <dbReference type="Proteomes" id="UP000649753"/>
    </source>
</evidence>
<sequence>MRDTDAGQLVASGTTWDGEQDSPRITGLYNAYYLFVSNWLCHGTIDNV</sequence>
<proteinExistence type="predicted"/>
<dbReference type="EMBL" id="JADBEB010000001">
    <property type="protein sequence ID" value="MBE1486390.1"/>
    <property type="molecule type" value="Genomic_DNA"/>
</dbReference>
<feature type="region of interest" description="Disordered" evidence="1">
    <location>
        <begin position="1"/>
        <end position="21"/>
    </location>
</feature>
<name>A0A927QW18_9ACTN</name>
<keyword evidence="3" id="KW-1185">Reference proteome</keyword>
<protein>
    <submittedName>
        <fullName evidence="2">Uncharacterized protein</fullName>
    </submittedName>
</protein>
<dbReference type="Proteomes" id="UP000649753">
    <property type="component" value="Unassembled WGS sequence"/>
</dbReference>